<organism evidence="1 2">
    <name type="scientific">Paramuricea clavata</name>
    <name type="common">Red gorgonian</name>
    <name type="synonym">Violescent sea-whip</name>
    <dbReference type="NCBI Taxonomy" id="317549"/>
    <lineage>
        <taxon>Eukaryota</taxon>
        <taxon>Metazoa</taxon>
        <taxon>Cnidaria</taxon>
        <taxon>Anthozoa</taxon>
        <taxon>Octocorallia</taxon>
        <taxon>Malacalcyonacea</taxon>
        <taxon>Plexauridae</taxon>
        <taxon>Paramuricea</taxon>
    </lineage>
</organism>
<proteinExistence type="predicted"/>
<reference evidence="1" key="1">
    <citation type="submission" date="2020-04" db="EMBL/GenBank/DDBJ databases">
        <authorList>
            <person name="Alioto T."/>
            <person name="Alioto T."/>
            <person name="Gomez Garrido J."/>
        </authorList>
    </citation>
    <scope>NUCLEOTIDE SEQUENCE</scope>
    <source>
        <strain evidence="1">A484AB</strain>
    </source>
</reference>
<evidence type="ECO:0000313" key="1">
    <source>
        <dbReference type="EMBL" id="CAB3996718.1"/>
    </source>
</evidence>
<sequence length="149" mass="17563">MAVYKLCSFWRKPTFNLYKTGLINFRRCESTNVSNPQEIPKQSWKFLILAFGVPVSGFLFYKTVVEPGSRDLSEEEQKLPYVTRLMIKYLMEDPIENKRKIHEHIHACRQVADKRLALNHAKQYPIAPGKFQQTITREKQNIAYDTEMH</sequence>
<comment type="caution">
    <text evidence="1">The sequence shown here is derived from an EMBL/GenBank/DDBJ whole genome shotgun (WGS) entry which is preliminary data.</text>
</comment>
<dbReference type="OrthoDB" id="10286714at2759"/>
<dbReference type="AlphaFoldDB" id="A0A7D9I183"/>
<accession>A0A7D9I183</accession>
<dbReference type="EMBL" id="CACRXK020002932">
    <property type="protein sequence ID" value="CAB3996718.1"/>
    <property type="molecule type" value="Genomic_DNA"/>
</dbReference>
<name>A0A7D9I183_PARCT</name>
<keyword evidence="2" id="KW-1185">Reference proteome</keyword>
<gene>
    <name evidence="1" type="ORF">PACLA_8A046356</name>
</gene>
<protein>
    <submittedName>
        <fullName evidence="1">Uncharacterized protein</fullName>
    </submittedName>
</protein>
<evidence type="ECO:0000313" key="2">
    <source>
        <dbReference type="Proteomes" id="UP001152795"/>
    </source>
</evidence>
<dbReference type="Proteomes" id="UP001152795">
    <property type="component" value="Unassembled WGS sequence"/>
</dbReference>